<feature type="chain" id="PRO_5035833765" evidence="2">
    <location>
        <begin position="18"/>
        <end position="484"/>
    </location>
</feature>
<keyword evidence="2" id="KW-0732">Signal</keyword>
<evidence type="ECO:0000256" key="2">
    <source>
        <dbReference type="SAM" id="SignalP"/>
    </source>
</evidence>
<accession>A0A8S1AV61</accession>
<gene>
    <name evidence="3" type="ORF">APLA_LOCUS12042</name>
</gene>
<name>A0A8S1AV61_ARCPL</name>
<evidence type="ECO:0000313" key="3">
    <source>
        <dbReference type="EMBL" id="CAB3249252.1"/>
    </source>
</evidence>
<sequence>MILLHVIMICIPYIASASVVEDLGSLREGTIWTDETSMLDKGKPIGTELGTSIRSRLGLNQPIYKPRSWKSVSPTLQLMGDDMGNKDFLEHKCQNSITELSALSELNSKTDLVKNGCGSMRMTCNEIEKRVFFAPVTLKNLNCQQSFVFDMDCERKLALKLTKERCDQNDQSVWIIILSVVILILLIILYVTSSSFMGLKRGIKVGSSTAHLERDGHFYLVNYEESVNSDGKVERLLPKVESGFNVSKRTFKIHWIKLLVLFLLCLTPLIQTYELLETYDTTRMKYAYQVIMSDEEVIKFGPIMLSREVVVHTSHLTKLFNTADWSLLHKEEYYCQWYKCEAYSVCGVNLLPFLKLGENAQTLFRFEHPNISFFTCQKLHGYCAFGAGCELISFQVNFNQNDMYEVFSIGSGGSHGGKITPPIGCVVHGVNDLSTGSISNHLYLYHHTRPHYLCPRETLSLRPELGMLGDLQVLEDNSVKFCFK</sequence>
<dbReference type="EMBL" id="CADEBC010000537">
    <property type="protein sequence ID" value="CAB3249252.1"/>
    <property type="molecule type" value="Genomic_DNA"/>
</dbReference>
<dbReference type="AlphaFoldDB" id="A0A8S1AV61"/>
<evidence type="ECO:0000313" key="4">
    <source>
        <dbReference type="Proteomes" id="UP000494106"/>
    </source>
</evidence>
<dbReference type="OrthoDB" id="7413731at2759"/>
<feature type="transmembrane region" description="Helical" evidence="1">
    <location>
        <begin position="173"/>
        <end position="191"/>
    </location>
</feature>
<reference evidence="3 4" key="1">
    <citation type="submission" date="2020-04" db="EMBL/GenBank/DDBJ databases">
        <authorList>
            <person name="Wallbank WR R."/>
            <person name="Pardo Diaz C."/>
            <person name="Kozak K."/>
            <person name="Martin S."/>
            <person name="Jiggins C."/>
            <person name="Moest M."/>
            <person name="Warren A I."/>
            <person name="Byers J.R.P. K."/>
            <person name="Montejo-Kovacevich G."/>
            <person name="Yen C E."/>
        </authorList>
    </citation>
    <scope>NUCLEOTIDE SEQUENCE [LARGE SCALE GENOMIC DNA]</scope>
</reference>
<proteinExistence type="predicted"/>
<evidence type="ECO:0000256" key="1">
    <source>
        <dbReference type="SAM" id="Phobius"/>
    </source>
</evidence>
<dbReference type="Proteomes" id="UP000494106">
    <property type="component" value="Unassembled WGS sequence"/>
</dbReference>
<keyword evidence="1" id="KW-1133">Transmembrane helix</keyword>
<feature type="signal peptide" evidence="2">
    <location>
        <begin position="1"/>
        <end position="17"/>
    </location>
</feature>
<keyword evidence="4" id="KW-1185">Reference proteome</keyword>
<keyword evidence="1" id="KW-0472">Membrane</keyword>
<protein>
    <submittedName>
        <fullName evidence="3">Uncharacterized protein</fullName>
    </submittedName>
</protein>
<keyword evidence="1" id="KW-0812">Transmembrane</keyword>
<comment type="caution">
    <text evidence="3">The sequence shown here is derived from an EMBL/GenBank/DDBJ whole genome shotgun (WGS) entry which is preliminary data.</text>
</comment>
<organism evidence="3 4">
    <name type="scientific">Arctia plantaginis</name>
    <name type="common">Wood tiger moth</name>
    <name type="synonym">Phalaena plantaginis</name>
    <dbReference type="NCBI Taxonomy" id="874455"/>
    <lineage>
        <taxon>Eukaryota</taxon>
        <taxon>Metazoa</taxon>
        <taxon>Ecdysozoa</taxon>
        <taxon>Arthropoda</taxon>
        <taxon>Hexapoda</taxon>
        <taxon>Insecta</taxon>
        <taxon>Pterygota</taxon>
        <taxon>Neoptera</taxon>
        <taxon>Endopterygota</taxon>
        <taxon>Lepidoptera</taxon>
        <taxon>Glossata</taxon>
        <taxon>Ditrysia</taxon>
        <taxon>Noctuoidea</taxon>
        <taxon>Erebidae</taxon>
        <taxon>Arctiinae</taxon>
        <taxon>Arctia</taxon>
    </lineage>
</organism>
<feature type="transmembrane region" description="Helical" evidence="1">
    <location>
        <begin position="255"/>
        <end position="273"/>
    </location>
</feature>